<feature type="signal peptide" evidence="1">
    <location>
        <begin position="1"/>
        <end position="22"/>
    </location>
</feature>
<evidence type="ECO:0000313" key="4">
    <source>
        <dbReference type="EMBL" id="KAE9076268.1"/>
    </source>
</evidence>
<dbReference type="Proteomes" id="UP000440732">
    <property type="component" value="Unassembled WGS sequence"/>
</dbReference>
<dbReference type="EMBL" id="QXFW01002372">
    <property type="protein sequence ID" value="KAE8979216.1"/>
    <property type="molecule type" value="Genomic_DNA"/>
</dbReference>
<proteinExistence type="predicted"/>
<dbReference type="EMBL" id="QXFY01002780">
    <property type="protein sequence ID" value="KAE9292464.1"/>
    <property type="molecule type" value="Genomic_DNA"/>
</dbReference>
<evidence type="ECO:0000313" key="9">
    <source>
        <dbReference type="Proteomes" id="UP000440367"/>
    </source>
</evidence>
<dbReference type="Proteomes" id="UP000460718">
    <property type="component" value="Unassembled WGS sequence"/>
</dbReference>
<dbReference type="EMBL" id="QXFZ01002523">
    <property type="protein sequence ID" value="KAE9076268.1"/>
    <property type="molecule type" value="Genomic_DNA"/>
</dbReference>
<dbReference type="EMBL" id="QXGF01002584">
    <property type="protein sequence ID" value="KAE8924115.1"/>
    <property type="molecule type" value="Genomic_DNA"/>
</dbReference>
<dbReference type="Proteomes" id="UP000429523">
    <property type="component" value="Unassembled WGS sequence"/>
</dbReference>
<protein>
    <recommendedName>
        <fullName evidence="14">RxLR effector protein</fullName>
    </recommendedName>
</protein>
<evidence type="ECO:0000313" key="12">
    <source>
        <dbReference type="Proteomes" id="UP000460718"/>
    </source>
</evidence>
<accession>A0A6A3I8Q1</accession>
<dbReference type="Proteomes" id="UP000486351">
    <property type="component" value="Unassembled WGS sequence"/>
</dbReference>
<dbReference type="EMBL" id="QXGD01002501">
    <property type="protein sequence ID" value="KAE9187804.1"/>
    <property type="molecule type" value="Genomic_DNA"/>
</dbReference>
<dbReference type="EMBL" id="QXGA01002850">
    <property type="protein sequence ID" value="KAE9091101.1"/>
    <property type="molecule type" value="Genomic_DNA"/>
</dbReference>
<evidence type="ECO:0000313" key="3">
    <source>
        <dbReference type="EMBL" id="KAE8979216.1"/>
    </source>
</evidence>
<evidence type="ECO:0000256" key="1">
    <source>
        <dbReference type="SAM" id="SignalP"/>
    </source>
</evidence>
<dbReference type="AlphaFoldDB" id="A0A6A3I8Q1"/>
<sequence length="54" mass="6058">MLFLGVWCNIFSAASIICCSSSTVLPRIRRLGVNFEGVQKRINTTDPRIKSMVK</sequence>
<evidence type="ECO:0000313" key="8">
    <source>
        <dbReference type="Proteomes" id="UP000429523"/>
    </source>
</evidence>
<gene>
    <name evidence="6" type="ORF">PF002_g25494</name>
    <name evidence="5" type="ORF">PF006_g25004</name>
    <name evidence="4" type="ORF">PF007_g24693</name>
    <name evidence="7" type="ORF">PF008_g25061</name>
    <name evidence="2" type="ORF">PF009_g25651</name>
    <name evidence="3" type="ORF">PF011_g22939</name>
</gene>
<name>A0A6A3I8Q1_9STRA</name>
<evidence type="ECO:0000313" key="11">
    <source>
        <dbReference type="Proteomes" id="UP000441208"/>
    </source>
</evidence>
<organism evidence="3 12">
    <name type="scientific">Phytophthora fragariae</name>
    <dbReference type="NCBI Taxonomy" id="53985"/>
    <lineage>
        <taxon>Eukaryota</taxon>
        <taxon>Sar</taxon>
        <taxon>Stramenopiles</taxon>
        <taxon>Oomycota</taxon>
        <taxon>Peronosporomycetes</taxon>
        <taxon>Peronosporales</taxon>
        <taxon>Peronosporaceae</taxon>
        <taxon>Phytophthora</taxon>
    </lineage>
</organism>
<evidence type="ECO:0000313" key="10">
    <source>
        <dbReference type="Proteomes" id="UP000440732"/>
    </source>
</evidence>
<evidence type="ECO:0000313" key="13">
    <source>
        <dbReference type="Proteomes" id="UP000486351"/>
    </source>
</evidence>
<keyword evidence="1" id="KW-0732">Signal</keyword>
<dbReference type="Proteomes" id="UP000440367">
    <property type="component" value="Unassembled WGS sequence"/>
</dbReference>
<evidence type="ECO:0000313" key="7">
    <source>
        <dbReference type="EMBL" id="KAE9292464.1"/>
    </source>
</evidence>
<comment type="caution">
    <text evidence="3">The sequence shown here is derived from an EMBL/GenBank/DDBJ whole genome shotgun (WGS) entry which is preliminary data.</text>
</comment>
<feature type="chain" id="PRO_5036164306" description="RxLR effector protein" evidence="1">
    <location>
        <begin position="23"/>
        <end position="54"/>
    </location>
</feature>
<reference evidence="12 13" key="1">
    <citation type="submission" date="2018-09" db="EMBL/GenBank/DDBJ databases">
        <title>Genomic investigation of the strawberry pathogen Phytophthora fragariae indicates pathogenicity is determined by transcriptional variation in three key races.</title>
        <authorList>
            <person name="Adams T.M."/>
            <person name="Armitage A.D."/>
            <person name="Sobczyk M.K."/>
            <person name="Bates H.J."/>
            <person name="Dunwell J.M."/>
            <person name="Nellist C.F."/>
            <person name="Harrison R.J."/>
        </authorList>
    </citation>
    <scope>NUCLEOTIDE SEQUENCE [LARGE SCALE GENOMIC DNA]</scope>
    <source>
        <strain evidence="6 9">BC-1</strain>
        <strain evidence="5 10">NOV-5</strain>
        <strain evidence="4 11">NOV-71</strain>
        <strain evidence="7 13">NOV-77</strain>
        <strain evidence="2 8">NOV-9</strain>
        <strain evidence="3 12">SCRP245</strain>
    </source>
</reference>
<evidence type="ECO:0008006" key="14">
    <source>
        <dbReference type="Google" id="ProtNLM"/>
    </source>
</evidence>
<evidence type="ECO:0000313" key="6">
    <source>
        <dbReference type="EMBL" id="KAE9187804.1"/>
    </source>
</evidence>
<evidence type="ECO:0000313" key="5">
    <source>
        <dbReference type="EMBL" id="KAE9091101.1"/>
    </source>
</evidence>
<evidence type="ECO:0000313" key="2">
    <source>
        <dbReference type="EMBL" id="KAE8924115.1"/>
    </source>
</evidence>
<dbReference type="Proteomes" id="UP000441208">
    <property type="component" value="Unassembled WGS sequence"/>
</dbReference>